<reference evidence="3" key="1">
    <citation type="submission" date="2017-10" db="EMBL/GenBank/DDBJ databases">
        <title>Rapid genome shrinkage in a self-fertile nematode reveals novel sperm competition proteins.</title>
        <authorList>
            <person name="Yin D."/>
            <person name="Schwarz E.M."/>
            <person name="Thomas C.G."/>
            <person name="Felde R.L."/>
            <person name="Korf I.F."/>
            <person name="Cutter A.D."/>
            <person name="Schartner C.M."/>
            <person name="Ralston E.J."/>
            <person name="Meyer B.J."/>
            <person name="Haag E.S."/>
        </authorList>
    </citation>
    <scope>NUCLEOTIDE SEQUENCE [LARGE SCALE GENOMIC DNA]</scope>
    <source>
        <strain evidence="3">JU1422</strain>
    </source>
</reference>
<sequence>MLPGTATTSTVAPDSTPAHTTTNINPVTYSWYGSVRFDTTDPDMKFHTSINETTDTIVRNLPWPSLGFQSSEIGSNVFDVIEKFFANTEAPVCGSTILVLLKRFPNESDNSRLVSLIRSHHAILHVVTSSTPSGGSQPKTMYSAASKTNGIGAIESDEHFNIFSAWYPTYLYPYPVYATTIRVSGNGTKNLPGFYPSNSELHYVSITYQDHVPDDSFQNLNLRWIRSGDSRNFPFDSSDVSDHWYGGTYANDLIRFDKAYYWMAMDYNYTGQDVHNIQIRIYSGT</sequence>
<dbReference type="Pfam" id="PF23673">
    <property type="entry name" value="DUF7154"/>
    <property type="match status" value="1"/>
</dbReference>
<proteinExistence type="predicted"/>
<gene>
    <name evidence="2" type="ORF">B9Z55_027336</name>
</gene>
<dbReference type="GO" id="GO:0045087">
    <property type="term" value="P:innate immune response"/>
    <property type="evidence" value="ECO:0007669"/>
    <property type="project" value="TreeGrafter"/>
</dbReference>
<evidence type="ECO:0000313" key="3">
    <source>
        <dbReference type="Proteomes" id="UP000230233"/>
    </source>
</evidence>
<comment type="caution">
    <text evidence="2">The sequence shown here is derived from an EMBL/GenBank/DDBJ whole genome shotgun (WGS) entry which is preliminary data.</text>
</comment>
<dbReference type="Proteomes" id="UP000230233">
    <property type="component" value="Unassembled WGS sequence"/>
</dbReference>
<name>A0A2G5SGN0_9PELO</name>
<keyword evidence="3" id="KW-1185">Reference proteome</keyword>
<dbReference type="PANTHER" id="PTHR23062">
    <property type="entry name" value="HYPOTHETICAL PROTEIN C.ELEGANS"/>
    <property type="match status" value="1"/>
</dbReference>
<dbReference type="STRING" id="1611254.A0A2G5SGN0"/>
<protein>
    <recommendedName>
        <fullName evidence="1">DUF7154 domain-containing protein</fullName>
    </recommendedName>
</protein>
<organism evidence="2 3">
    <name type="scientific">Caenorhabditis nigoni</name>
    <dbReference type="NCBI Taxonomy" id="1611254"/>
    <lineage>
        <taxon>Eukaryota</taxon>
        <taxon>Metazoa</taxon>
        <taxon>Ecdysozoa</taxon>
        <taxon>Nematoda</taxon>
        <taxon>Chromadorea</taxon>
        <taxon>Rhabditida</taxon>
        <taxon>Rhabditina</taxon>
        <taxon>Rhabditomorpha</taxon>
        <taxon>Rhabditoidea</taxon>
        <taxon>Rhabditidae</taxon>
        <taxon>Peloderinae</taxon>
        <taxon>Caenorhabditis</taxon>
    </lineage>
</organism>
<dbReference type="InterPro" id="IPR055578">
    <property type="entry name" value="DUF7154"/>
</dbReference>
<evidence type="ECO:0000259" key="1">
    <source>
        <dbReference type="Pfam" id="PF23673"/>
    </source>
</evidence>
<feature type="domain" description="DUF7154" evidence="1">
    <location>
        <begin position="180"/>
        <end position="283"/>
    </location>
</feature>
<dbReference type="EMBL" id="PDUG01000009">
    <property type="protein sequence ID" value="PIC14016.1"/>
    <property type="molecule type" value="Genomic_DNA"/>
</dbReference>
<dbReference type="PANTHER" id="PTHR23062:SF3">
    <property type="entry name" value="ANF_RECEPTOR DOMAIN-CONTAINING PROTEIN-RELATED"/>
    <property type="match status" value="1"/>
</dbReference>
<dbReference type="AlphaFoldDB" id="A0A2G5SGN0"/>
<accession>A0A2G5SGN0</accession>
<evidence type="ECO:0000313" key="2">
    <source>
        <dbReference type="EMBL" id="PIC14016.1"/>
    </source>
</evidence>